<accession>A0A553NRL5</accession>
<proteinExistence type="predicted"/>
<dbReference type="AlphaFoldDB" id="A0A553NRL5"/>
<sequence>MINMDEGDQETLKPEGYPRSVCSCSVVFCCSRCSHGHSHIVTLRDMFSELVVDPWPVGHSCLGNSVGGCARLKRNVCVTAGEGLLVYTISALLTSLSPGNR</sequence>
<dbReference type="Proteomes" id="UP000316079">
    <property type="component" value="Unassembled WGS sequence"/>
</dbReference>
<keyword evidence="2" id="KW-1185">Reference proteome</keyword>
<protein>
    <submittedName>
        <fullName evidence="1">Uncharacterized protein</fullName>
    </submittedName>
</protein>
<dbReference type="OrthoDB" id="7668649at2759"/>
<evidence type="ECO:0000313" key="2">
    <source>
        <dbReference type="Proteomes" id="UP000316079"/>
    </source>
</evidence>
<comment type="caution">
    <text evidence="1">The sequence shown here is derived from an EMBL/GenBank/DDBJ whole genome shotgun (WGS) entry which is preliminary data.</text>
</comment>
<evidence type="ECO:0000313" key="1">
    <source>
        <dbReference type="EMBL" id="TRY68072.1"/>
    </source>
</evidence>
<gene>
    <name evidence="1" type="ORF">DNTS_034797</name>
</gene>
<reference evidence="1 2" key="1">
    <citation type="journal article" date="2019" name="Sci. Data">
        <title>Hybrid genome assembly and annotation of Danionella translucida.</title>
        <authorList>
            <person name="Kadobianskyi M."/>
            <person name="Schulze L."/>
            <person name="Schuelke M."/>
            <person name="Judkewitz B."/>
        </authorList>
    </citation>
    <scope>NUCLEOTIDE SEQUENCE [LARGE SCALE GENOMIC DNA]</scope>
    <source>
        <strain evidence="1 2">Bolton</strain>
    </source>
</reference>
<name>A0A553NRL5_9TELE</name>
<dbReference type="EMBL" id="SRMA01026809">
    <property type="protein sequence ID" value="TRY68072.1"/>
    <property type="molecule type" value="Genomic_DNA"/>
</dbReference>
<organism evidence="1 2">
    <name type="scientific">Danionella cerebrum</name>
    <dbReference type="NCBI Taxonomy" id="2873325"/>
    <lineage>
        <taxon>Eukaryota</taxon>
        <taxon>Metazoa</taxon>
        <taxon>Chordata</taxon>
        <taxon>Craniata</taxon>
        <taxon>Vertebrata</taxon>
        <taxon>Euteleostomi</taxon>
        <taxon>Actinopterygii</taxon>
        <taxon>Neopterygii</taxon>
        <taxon>Teleostei</taxon>
        <taxon>Ostariophysi</taxon>
        <taxon>Cypriniformes</taxon>
        <taxon>Danionidae</taxon>
        <taxon>Danioninae</taxon>
        <taxon>Danionella</taxon>
    </lineage>
</organism>